<accession>A0A975B7L4</accession>
<dbReference type="EMBL" id="CP061799">
    <property type="protein sequence ID" value="QTA80045.1"/>
    <property type="molecule type" value="Genomic_DNA"/>
</dbReference>
<dbReference type="InterPro" id="IPR035205">
    <property type="entry name" value="DUF5320"/>
</dbReference>
<proteinExistence type="predicted"/>
<dbReference type="AlphaFoldDB" id="A0A975B7L4"/>
<evidence type="ECO:0000313" key="4">
    <source>
        <dbReference type="Proteomes" id="UP000663720"/>
    </source>
</evidence>
<sequence>MPGYDQSGPMGSGPMTGGRRGVCFQGKPAPGAGLNMGFGRGMGCGRRLGNGRGIFYGSRGMGMGRGFARMYAPVPENEINLLKAEADAMKNALDLTNRRIAELENTAVQTGEPAK</sequence>
<evidence type="ECO:0000256" key="2">
    <source>
        <dbReference type="SAM" id="MobiDB-lite"/>
    </source>
</evidence>
<keyword evidence="1" id="KW-0175">Coiled coil</keyword>
<name>A0A975B7L4_9BACT</name>
<feature type="coiled-coil region" evidence="1">
    <location>
        <begin position="79"/>
        <end position="106"/>
    </location>
</feature>
<dbReference type="Pfam" id="PF17253">
    <property type="entry name" value="DUF5320"/>
    <property type="match status" value="1"/>
</dbReference>
<evidence type="ECO:0000313" key="3">
    <source>
        <dbReference type="EMBL" id="QTA80045.1"/>
    </source>
</evidence>
<evidence type="ECO:0000256" key="1">
    <source>
        <dbReference type="SAM" id="Coils"/>
    </source>
</evidence>
<keyword evidence="4" id="KW-1185">Reference proteome</keyword>
<organism evidence="3 4">
    <name type="scientific">Desulfonema limicola</name>
    <dbReference type="NCBI Taxonomy" id="45656"/>
    <lineage>
        <taxon>Bacteria</taxon>
        <taxon>Pseudomonadati</taxon>
        <taxon>Thermodesulfobacteriota</taxon>
        <taxon>Desulfobacteria</taxon>
        <taxon>Desulfobacterales</taxon>
        <taxon>Desulfococcaceae</taxon>
        <taxon>Desulfonema</taxon>
    </lineage>
</organism>
<protein>
    <submittedName>
        <fullName evidence="3">DUF5320</fullName>
    </submittedName>
</protein>
<dbReference type="Proteomes" id="UP000663720">
    <property type="component" value="Chromosome"/>
</dbReference>
<feature type="compositionally biased region" description="Gly residues" evidence="2">
    <location>
        <begin position="10"/>
        <end position="20"/>
    </location>
</feature>
<feature type="region of interest" description="Disordered" evidence="2">
    <location>
        <begin position="1"/>
        <end position="24"/>
    </location>
</feature>
<gene>
    <name evidence="3" type="ORF">dnl_23310</name>
</gene>
<dbReference type="KEGG" id="dli:dnl_23310"/>
<reference evidence="3" key="1">
    <citation type="journal article" date="2021" name="Microb. Physiol.">
        <title>Proteogenomic Insights into the Physiology of Marine, Sulfate-Reducing, Filamentous Desulfonema limicola and Desulfonema magnum.</title>
        <authorList>
            <person name="Schnaars V."/>
            <person name="Wohlbrand L."/>
            <person name="Scheve S."/>
            <person name="Hinrichs C."/>
            <person name="Reinhardt R."/>
            <person name="Rabus R."/>
        </authorList>
    </citation>
    <scope>NUCLEOTIDE SEQUENCE</scope>
    <source>
        <strain evidence="3">5ac10</strain>
    </source>
</reference>
<dbReference type="RefSeq" id="WP_207691722.1">
    <property type="nucleotide sequence ID" value="NZ_CP061799.1"/>
</dbReference>